<dbReference type="InterPro" id="IPR036196">
    <property type="entry name" value="Ptyr_pPase_sf"/>
</dbReference>
<organism evidence="2 3">
    <name type="scientific">Actinophytocola xanthii</name>
    <dbReference type="NCBI Taxonomy" id="1912961"/>
    <lineage>
        <taxon>Bacteria</taxon>
        <taxon>Bacillati</taxon>
        <taxon>Actinomycetota</taxon>
        <taxon>Actinomycetes</taxon>
        <taxon>Pseudonocardiales</taxon>
        <taxon>Pseudonocardiaceae</taxon>
    </lineage>
</organism>
<evidence type="ECO:0000313" key="3">
    <source>
        <dbReference type="Proteomes" id="UP000185596"/>
    </source>
</evidence>
<evidence type="ECO:0000313" key="2">
    <source>
        <dbReference type="EMBL" id="OLF08595.1"/>
    </source>
</evidence>
<name>A0A1Q8C2K1_9PSEU</name>
<accession>A0A1Q8C2K1</accession>
<dbReference type="InterPro" id="IPR023485">
    <property type="entry name" value="Ptyr_pPase"/>
</dbReference>
<gene>
    <name evidence="2" type="ORF">BU204_34150</name>
</gene>
<evidence type="ECO:0000259" key="1">
    <source>
        <dbReference type="SMART" id="SM00226"/>
    </source>
</evidence>
<proteinExistence type="predicted"/>
<dbReference type="Proteomes" id="UP000185596">
    <property type="component" value="Unassembled WGS sequence"/>
</dbReference>
<dbReference type="Gene3D" id="3.40.50.2300">
    <property type="match status" value="1"/>
</dbReference>
<protein>
    <recommendedName>
        <fullName evidence="1">Phosphotyrosine protein phosphatase I domain-containing protein</fullName>
    </recommendedName>
</protein>
<dbReference type="PANTHER" id="PTHR11717">
    <property type="entry name" value="LOW MOLECULAR WEIGHT PROTEIN TYROSINE PHOSPHATASE"/>
    <property type="match status" value="1"/>
</dbReference>
<dbReference type="InterPro" id="IPR050438">
    <property type="entry name" value="LMW_PTPase"/>
</dbReference>
<feature type="domain" description="Phosphotyrosine protein phosphatase I" evidence="1">
    <location>
        <begin position="20"/>
        <end position="207"/>
    </location>
</feature>
<reference evidence="2 3" key="1">
    <citation type="submission" date="2016-12" db="EMBL/GenBank/DDBJ databases">
        <title>The draft genome sequence of Actinophytocola sp. 11-183.</title>
        <authorList>
            <person name="Wang W."/>
            <person name="Yuan L."/>
        </authorList>
    </citation>
    <scope>NUCLEOTIDE SEQUENCE [LARGE SCALE GENOMIC DNA]</scope>
    <source>
        <strain evidence="2 3">11-183</strain>
    </source>
</reference>
<dbReference type="PANTHER" id="PTHR11717:SF31">
    <property type="entry name" value="LOW MOLECULAR WEIGHT PROTEIN-TYROSINE-PHOSPHATASE ETP-RELATED"/>
    <property type="match status" value="1"/>
</dbReference>
<dbReference type="STRING" id="1912961.BU204_34150"/>
<dbReference type="Pfam" id="PF01451">
    <property type="entry name" value="LMWPc"/>
    <property type="match status" value="1"/>
</dbReference>
<dbReference type="RefSeq" id="WP_075129944.1">
    <property type="nucleotide sequence ID" value="NZ_MSIE01000093.1"/>
</dbReference>
<dbReference type="SUPFAM" id="SSF52788">
    <property type="entry name" value="Phosphotyrosine protein phosphatases I"/>
    <property type="match status" value="1"/>
</dbReference>
<dbReference type="EMBL" id="MSIE01000093">
    <property type="protein sequence ID" value="OLF08595.1"/>
    <property type="molecule type" value="Genomic_DNA"/>
</dbReference>
<dbReference type="SMART" id="SM00226">
    <property type="entry name" value="LMWPc"/>
    <property type="match status" value="1"/>
</dbReference>
<dbReference type="OrthoDB" id="9784339at2"/>
<keyword evidence="3" id="KW-1185">Reference proteome</keyword>
<dbReference type="AlphaFoldDB" id="A0A1Q8C2K1"/>
<dbReference type="GO" id="GO:0004725">
    <property type="term" value="F:protein tyrosine phosphatase activity"/>
    <property type="evidence" value="ECO:0007669"/>
    <property type="project" value="TreeGrafter"/>
</dbReference>
<comment type="caution">
    <text evidence="2">The sequence shown here is derived from an EMBL/GenBank/DDBJ whole genome shotgun (WGS) entry which is preliminary data.</text>
</comment>
<sequence>MHPTATDREKSGEAGSAALFDILFVCTGNVCRSAFAELLTRRLLDRALPPATAARVSVASAGCAALTGAGVHPLTRAELAVRGVPGARVNAHVARQVDERMLAGADVVLTAERRHRAHVVELYPEALGRTFCLRELHRLLSGVDLRVREDPVARLHAAVATAAGRRGMIPPVSAEQDAVPDPFGRPAEAHRQAAALIGDLLADLVTDLVTDLVVPATEDATR</sequence>